<dbReference type="Gene3D" id="3.10.620.30">
    <property type="match status" value="1"/>
</dbReference>
<dbReference type="InterPro" id="IPR002931">
    <property type="entry name" value="Transglutaminase-like"/>
</dbReference>
<evidence type="ECO:0000259" key="1">
    <source>
        <dbReference type="SMART" id="SM00460"/>
    </source>
</evidence>
<feature type="domain" description="Transglutaminase-like" evidence="1">
    <location>
        <begin position="169"/>
        <end position="236"/>
    </location>
</feature>
<sequence>MSMQLRIVHTTSFEYDGKAVASYNQARLTPTTTPEQIVVHHRLEVSPKPWTYHYTDYFGSAVTAFEVVDPHEAMTVTATSTVQTNRPAVPPAELTWEQVAAREVSDRWTEYLTLSDLVAPTADFAQRAKQVAADHELPGDAARDLCALVHDEVEYAPGTTQVRGTAATAWQQRAGVCQDLAHLVVGGLRTVGIPARYVSGYVHPDRDPVVGTTVVGASHAWVEWWDAGWRALDPCHHVPLDDRYVSVAHGRDYLDVRPISGIYSGAATSRMTVEVEITRLA</sequence>
<dbReference type="Pfam" id="PF01841">
    <property type="entry name" value="Transglut_core"/>
    <property type="match status" value="1"/>
</dbReference>
<dbReference type="RefSeq" id="WP_211350719.1">
    <property type="nucleotide sequence ID" value="NZ_JBHMDG010000015.1"/>
</dbReference>
<gene>
    <name evidence="2" type="ORF">ACFFRI_12920</name>
</gene>
<protein>
    <submittedName>
        <fullName evidence="2">Transglutaminase N-terminal domain-containing protein</fullName>
    </submittedName>
</protein>
<evidence type="ECO:0000313" key="3">
    <source>
        <dbReference type="Proteomes" id="UP001589750"/>
    </source>
</evidence>
<dbReference type="InterPro" id="IPR038765">
    <property type="entry name" value="Papain-like_cys_pep_sf"/>
</dbReference>
<name>A0ABV5KDK4_9ACTN</name>
<comment type="caution">
    <text evidence="2">The sequence shown here is derived from an EMBL/GenBank/DDBJ whole genome shotgun (WGS) entry which is preliminary data.</text>
</comment>
<dbReference type="EMBL" id="JBHMDG010000015">
    <property type="protein sequence ID" value="MFB9313950.1"/>
    <property type="molecule type" value="Genomic_DNA"/>
</dbReference>
<reference evidence="2 3" key="1">
    <citation type="submission" date="2024-09" db="EMBL/GenBank/DDBJ databases">
        <authorList>
            <person name="Sun Q."/>
            <person name="Mori K."/>
        </authorList>
    </citation>
    <scope>NUCLEOTIDE SEQUENCE [LARGE SCALE GENOMIC DNA]</scope>
    <source>
        <strain evidence="2 3">JCM 9626</strain>
    </source>
</reference>
<dbReference type="Proteomes" id="UP001589750">
    <property type="component" value="Unassembled WGS sequence"/>
</dbReference>
<dbReference type="InterPro" id="IPR013589">
    <property type="entry name" value="Bac_transglu_N"/>
</dbReference>
<organism evidence="2 3">
    <name type="scientific">Nocardioides plantarum</name>
    <dbReference type="NCBI Taxonomy" id="29299"/>
    <lineage>
        <taxon>Bacteria</taxon>
        <taxon>Bacillati</taxon>
        <taxon>Actinomycetota</taxon>
        <taxon>Actinomycetes</taxon>
        <taxon>Propionibacteriales</taxon>
        <taxon>Nocardioidaceae</taxon>
        <taxon>Nocardioides</taxon>
    </lineage>
</organism>
<dbReference type="PANTHER" id="PTHR33490">
    <property type="entry name" value="BLR5614 PROTEIN-RELATED"/>
    <property type="match status" value="1"/>
</dbReference>
<accession>A0ABV5KDK4</accession>
<dbReference type="PANTHER" id="PTHR33490:SF6">
    <property type="entry name" value="SLL1049 PROTEIN"/>
    <property type="match status" value="1"/>
</dbReference>
<evidence type="ECO:0000313" key="2">
    <source>
        <dbReference type="EMBL" id="MFB9313950.1"/>
    </source>
</evidence>
<dbReference type="Pfam" id="PF08379">
    <property type="entry name" value="Bact_transglu_N"/>
    <property type="match status" value="1"/>
</dbReference>
<keyword evidence="3" id="KW-1185">Reference proteome</keyword>
<dbReference type="SUPFAM" id="SSF54001">
    <property type="entry name" value="Cysteine proteinases"/>
    <property type="match status" value="1"/>
</dbReference>
<proteinExistence type="predicted"/>
<dbReference type="SMART" id="SM00460">
    <property type="entry name" value="TGc"/>
    <property type="match status" value="1"/>
</dbReference>